<feature type="domain" description="YjiS-like" evidence="1">
    <location>
        <begin position="34"/>
        <end position="61"/>
    </location>
</feature>
<reference evidence="3" key="1">
    <citation type="journal article" date="2019" name="Int. J. Syst. Evol. Microbiol.">
        <title>The Global Catalogue of Microorganisms (GCM) 10K type strain sequencing project: providing services to taxonomists for standard genome sequencing and annotation.</title>
        <authorList>
            <consortium name="The Broad Institute Genomics Platform"/>
            <consortium name="The Broad Institute Genome Sequencing Center for Infectious Disease"/>
            <person name="Wu L."/>
            <person name="Ma J."/>
        </authorList>
    </citation>
    <scope>NUCLEOTIDE SEQUENCE [LARGE SCALE GENOMIC DNA]</scope>
    <source>
        <strain evidence="3">CG52</strain>
    </source>
</reference>
<dbReference type="EMBL" id="JBHUEQ010000017">
    <property type="protein sequence ID" value="MFD1745885.1"/>
    <property type="molecule type" value="Genomic_DNA"/>
</dbReference>
<keyword evidence="3" id="KW-1185">Reference proteome</keyword>
<sequence length="94" mass="10725">MRTTERMLYSSPAITVEGFTAAFTARVKSVLRGLRNRKALSQLQELDDHRLRDLGLTRHDLTAALDNTHLLDDPFDALPRIARRRKTGKPARSR</sequence>
<dbReference type="Pfam" id="PF06568">
    <property type="entry name" value="YjiS-like"/>
    <property type="match status" value="1"/>
</dbReference>
<dbReference type="InterPro" id="IPR009506">
    <property type="entry name" value="YjiS-like"/>
</dbReference>
<gene>
    <name evidence="2" type="ORF">ACFSE1_10470</name>
</gene>
<protein>
    <submittedName>
        <fullName evidence="2">DUF1127 domain-containing protein</fullName>
    </submittedName>
</protein>
<evidence type="ECO:0000259" key="1">
    <source>
        <dbReference type="Pfam" id="PF06568"/>
    </source>
</evidence>
<accession>A0ABW4M3K8</accession>
<dbReference type="RefSeq" id="WP_377400434.1">
    <property type="nucleotide sequence ID" value="NZ_JBHUEQ010000017.1"/>
</dbReference>
<proteinExistence type="predicted"/>
<dbReference type="Proteomes" id="UP001597322">
    <property type="component" value="Unassembled WGS sequence"/>
</dbReference>
<organism evidence="2 3">
    <name type="scientific">Rhizobium helianthi</name>
    <dbReference type="NCBI Taxonomy" id="1132695"/>
    <lineage>
        <taxon>Bacteria</taxon>
        <taxon>Pseudomonadati</taxon>
        <taxon>Pseudomonadota</taxon>
        <taxon>Alphaproteobacteria</taxon>
        <taxon>Hyphomicrobiales</taxon>
        <taxon>Rhizobiaceae</taxon>
        <taxon>Rhizobium/Agrobacterium group</taxon>
        <taxon>Rhizobium</taxon>
    </lineage>
</organism>
<evidence type="ECO:0000313" key="3">
    <source>
        <dbReference type="Proteomes" id="UP001597322"/>
    </source>
</evidence>
<comment type="caution">
    <text evidence="2">The sequence shown here is derived from an EMBL/GenBank/DDBJ whole genome shotgun (WGS) entry which is preliminary data.</text>
</comment>
<name>A0ABW4M3K8_9HYPH</name>
<evidence type="ECO:0000313" key="2">
    <source>
        <dbReference type="EMBL" id="MFD1745885.1"/>
    </source>
</evidence>